<dbReference type="EMBL" id="CP000230">
    <property type="protein sequence ID" value="ABC22507.1"/>
    <property type="molecule type" value="Genomic_DNA"/>
</dbReference>
<dbReference type="HOGENOM" id="CLU_1244538_0_0_5"/>
<accession>Q2RTN8</accession>
<proteinExistence type="predicted"/>
<dbReference type="AlphaFoldDB" id="Q2RTN8"/>
<gene>
    <name evidence="1" type="ordered locus">Rru_A1707</name>
</gene>
<reference evidence="1 2" key="1">
    <citation type="journal article" date="2011" name="Stand. Genomic Sci.">
        <title>Complete genome sequence of Rhodospirillum rubrum type strain (S1).</title>
        <authorList>
            <person name="Munk A.C."/>
            <person name="Copeland A."/>
            <person name="Lucas S."/>
            <person name="Lapidus A."/>
            <person name="Del Rio T.G."/>
            <person name="Barry K."/>
            <person name="Detter J.C."/>
            <person name="Hammon N."/>
            <person name="Israni S."/>
            <person name="Pitluck S."/>
            <person name="Brettin T."/>
            <person name="Bruce D."/>
            <person name="Han C."/>
            <person name="Tapia R."/>
            <person name="Gilna P."/>
            <person name="Schmutz J."/>
            <person name="Larimer F."/>
            <person name="Land M."/>
            <person name="Kyrpides N.C."/>
            <person name="Mavromatis K."/>
            <person name="Richardson P."/>
            <person name="Rohde M."/>
            <person name="Goker M."/>
            <person name="Klenk H.P."/>
            <person name="Zhang Y."/>
            <person name="Roberts G.P."/>
            <person name="Reslewic S."/>
            <person name="Schwartz D.C."/>
        </authorList>
    </citation>
    <scope>NUCLEOTIDE SEQUENCE [LARGE SCALE GENOMIC DNA]</scope>
    <source>
        <strain evidence="2">ATCC 11170 / ATH 1.1.1 / DSM 467 / LMG 4362 / NCIMB 8255 / S1</strain>
    </source>
</reference>
<dbReference type="KEGG" id="rru:Rru_A1707"/>
<organism evidence="1 2">
    <name type="scientific">Rhodospirillum rubrum (strain ATCC 11170 / ATH 1.1.1 / DSM 467 / LMG 4362 / NCIMB 8255 / S1)</name>
    <dbReference type="NCBI Taxonomy" id="269796"/>
    <lineage>
        <taxon>Bacteria</taxon>
        <taxon>Pseudomonadati</taxon>
        <taxon>Pseudomonadota</taxon>
        <taxon>Alphaproteobacteria</taxon>
        <taxon>Rhodospirillales</taxon>
        <taxon>Rhodospirillaceae</taxon>
        <taxon>Rhodospirillum</taxon>
    </lineage>
</organism>
<dbReference type="EnsemblBacteria" id="ABC22507">
    <property type="protein sequence ID" value="ABC22507"/>
    <property type="gene ID" value="Rru_A1707"/>
</dbReference>
<name>Q2RTN8_RHORT</name>
<evidence type="ECO:0000313" key="1">
    <source>
        <dbReference type="EMBL" id="ABC22507.1"/>
    </source>
</evidence>
<dbReference type="Proteomes" id="UP000001929">
    <property type="component" value="Chromosome"/>
</dbReference>
<keyword evidence="2" id="KW-1185">Reference proteome</keyword>
<evidence type="ECO:0000313" key="2">
    <source>
        <dbReference type="Proteomes" id="UP000001929"/>
    </source>
</evidence>
<sequence length="222" mass="25127">MDVFEKETIARLPRLAPPRPVCLSRFAQFPPESLREFIIGIGAYFGGTSTLSNQRYIFFPDRTEQDDAGYRHRFFKQDTPAFRSISANVIHDEAQGTVFRGAERADQLAQRWNIRRAQTTNSKPPHRMAQYISGFPHQSGFAGPRRADDQRGPTLFNAFHQCRSASGPLGYQSRRNVAGFYINPEIEVRVIEGGEEIDRFADTIPEGVFDRVNVDSGQDIAD</sequence>
<protein>
    <submittedName>
        <fullName evidence="1">Uncharacterized protein</fullName>
    </submittedName>
</protein>